<accession>A0A9N8ZW19</accession>
<dbReference type="EMBL" id="CAJVPY010001140">
    <property type="protein sequence ID" value="CAG8509075.1"/>
    <property type="molecule type" value="Genomic_DNA"/>
</dbReference>
<protein>
    <submittedName>
        <fullName evidence="1">17841_t:CDS:1</fullName>
    </submittedName>
</protein>
<reference evidence="1" key="1">
    <citation type="submission" date="2021-06" db="EMBL/GenBank/DDBJ databases">
        <authorList>
            <person name="Kallberg Y."/>
            <person name="Tangrot J."/>
            <person name="Rosling A."/>
        </authorList>
    </citation>
    <scope>NUCLEOTIDE SEQUENCE</scope>
    <source>
        <strain evidence="1">MA453B</strain>
    </source>
</reference>
<dbReference type="AlphaFoldDB" id="A0A9N8ZW19"/>
<name>A0A9N8ZW19_9GLOM</name>
<comment type="caution">
    <text evidence="1">The sequence shown here is derived from an EMBL/GenBank/DDBJ whole genome shotgun (WGS) entry which is preliminary data.</text>
</comment>
<sequence>YQYYLSQLTNNVSPETNKEKSPKYNTVFSKKTRSSKKSSLKLMIIKRKVIRHVTAKKKTLAAQQNLSQNK</sequence>
<evidence type="ECO:0000313" key="2">
    <source>
        <dbReference type="Proteomes" id="UP000789405"/>
    </source>
</evidence>
<organism evidence="1 2">
    <name type="scientific">Dentiscutata erythropus</name>
    <dbReference type="NCBI Taxonomy" id="1348616"/>
    <lineage>
        <taxon>Eukaryota</taxon>
        <taxon>Fungi</taxon>
        <taxon>Fungi incertae sedis</taxon>
        <taxon>Mucoromycota</taxon>
        <taxon>Glomeromycotina</taxon>
        <taxon>Glomeromycetes</taxon>
        <taxon>Diversisporales</taxon>
        <taxon>Gigasporaceae</taxon>
        <taxon>Dentiscutata</taxon>
    </lineage>
</organism>
<gene>
    <name evidence="1" type="ORF">DERYTH_LOCUS3291</name>
</gene>
<feature type="non-terminal residue" evidence="1">
    <location>
        <position position="1"/>
    </location>
</feature>
<evidence type="ECO:0000313" key="1">
    <source>
        <dbReference type="EMBL" id="CAG8509075.1"/>
    </source>
</evidence>
<dbReference type="Proteomes" id="UP000789405">
    <property type="component" value="Unassembled WGS sequence"/>
</dbReference>
<keyword evidence="2" id="KW-1185">Reference proteome</keyword>
<proteinExistence type="predicted"/>